<dbReference type="Pfam" id="PF18759">
    <property type="entry name" value="Plavaka"/>
    <property type="match status" value="1"/>
</dbReference>
<dbReference type="AlphaFoldDB" id="A0AAW0BHA5"/>
<organism evidence="2 3">
    <name type="scientific">Favolaschia claudopus</name>
    <dbReference type="NCBI Taxonomy" id="2862362"/>
    <lineage>
        <taxon>Eukaryota</taxon>
        <taxon>Fungi</taxon>
        <taxon>Dikarya</taxon>
        <taxon>Basidiomycota</taxon>
        <taxon>Agaricomycotina</taxon>
        <taxon>Agaricomycetes</taxon>
        <taxon>Agaricomycetidae</taxon>
        <taxon>Agaricales</taxon>
        <taxon>Marasmiineae</taxon>
        <taxon>Mycenaceae</taxon>
        <taxon>Favolaschia</taxon>
    </lineage>
</organism>
<keyword evidence="3" id="KW-1185">Reference proteome</keyword>
<evidence type="ECO:0000313" key="3">
    <source>
        <dbReference type="Proteomes" id="UP001362999"/>
    </source>
</evidence>
<evidence type="ECO:0000256" key="1">
    <source>
        <dbReference type="SAM" id="MobiDB-lite"/>
    </source>
</evidence>
<feature type="compositionally biased region" description="Polar residues" evidence="1">
    <location>
        <begin position="1"/>
        <end position="11"/>
    </location>
</feature>
<sequence>MAFAQQLQVQVLENGDGREDPEPPPPISREPEQRSEIPDDPNQDDIQYNYHPHSKRPSEACTLREYLLQESARRRVPSTNDTPWAPFHTRIDFEVAEFAQENMLNRAATNKLIALIRRCAANMEDLTIVQSADIDKQWDAAAKKCTDFKKYDVEVPYKNSSGPTTVTFDMYARPLWDWAVDLIKDPSLSRCFVWDSVRMFRHNGNSFIRFWNEPWTADALWEIQSKLPDNPDAKPCPFILYADKSKLSSFGTQKAYPIIARLANVVVGVRNSDDWGGGQVVGELPVVQVDTAESGKTRYVNFKNAVWHASFYKLLESVARHSKTGIWTLCGDGKERWLFPVVLILAADYEEASVMTLIRGSGGNHPCPVCLIHRDEQSDLTIIADLRTAQGSKEAVETAQSSSAEAGENLLKGLGLRKVENAFWNVANSDPHHAASFERLHYNHSGLGGDHLIGQVKAHLENLEGRAAAKVDKHFNSFPRWRNLNHFQSVTNISFNDGSKHEDIAKMMVYASHDVLTNKAGFLLLQCLRSYLEVDVYVGLELHTTETIAAGRRHLQKLDRLMKEYRDACVNTPFADKNWNFPKMHLQQHAFDDIVRKGASRNFGAKIDESMHAATRAAYLRQTNFKNVTPQILRSLHRTLVAKYIRDQLDDQEIFLDDDDPEQQAPSDTEAVGNVVVGSRKTPTSFADLENVMKEDAAFARFRLRFAEFLNTFLPAFGYTLPQGKRVALQPTQEIVPFQFLKVFFQSLETWIDDTDYLRCSPSFHNSERYDAALVKTIDGHIFVRLVYVFTYKMEDKTHPFALVQALDVGTGARTAKDKALGLCRVRERQRKHCEFISVHSIVRGAFIVPDFSRKGDYLVVDIIDADMFLRLRGLYPTYISES</sequence>
<dbReference type="EMBL" id="JAWWNJ010000033">
    <property type="protein sequence ID" value="KAK7025764.1"/>
    <property type="molecule type" value="Genomic_DNA"/>
</dbReference>
<accession>A0AAW0BHA5</accession>
<feature type="region of interest" description="Disordered" evidence="1">
    <location>
        <begin position="1"/>
        <end position="45"/>
    </location>
</feature>
<dbReference type="InterPro" id="IPR041078">
    <property type="entry name" value="Plavaka"/>
</dbReference>
<reference evidence="2 3" key="1">
    <citation type="journal article" date="2024" name="J Genomics">
        <title>Draft genome sequencing and assembly of Favolaschia claudopus CIRM-BRFM 2984 isolated from oak limbs.</title>
        <authorList>
            <person name="Navarro D."/>
            <person name="Drula E."/>
            <person name="Chaduli D."/>
            <person name="Cazenave R."/>
            <person name="Ahrendt S."/>
            <person name="Wang J."/>
            <person name="Lipzen A."/>
            <person name="Daum C."/>
            <person name="Barry K."/>
            <person name="Grigoriev I.V."/>
            <person name="Favel A."/>
            <person name="Rosso M.N."/>
            <person name="Martin F."/>
        </authorList>
    </citation>
    <scope>NUCLEOTIDE SEQUENCE [LARGE SCALE GENOMIC DNA]</scope>
    <source>
        <strain evidence="2 3">CIRM-BRFM 2984</strain>
    </source>
</reference>
<comment type="caution">
    <text evidence="2">The sequence shown here is derived from an EMBL/GenBank/DDBJ whole genome shotgun (WGS) entry which is preliminary data.</text>
</comment>
<protein>
    <submittedName>
        <fullName evidence="2">Uncharacterized protein</fullName>
    </submittedName>
</protein>
<gene>
    <name evidence="2" type="ORF">R3P38DRAFT_3316402</name>
</gene>
<proteinExistence type="predicted"/>
<evidence type="ECO:0000313" key="2">
    <source>
        <dbReference type="EMBL" id="KAK7025764.1"/>
    </source>
</evidence>
<name>A0AAW0BHA5_9AGAR</name>
<dbReference type="Proteomes" id="UP001362999">
    <property type="component" value="Unassembled WGS sequence"/>
</dbReference>